<dbReference type="PRINTS" id="PR00463">
    <property type="entry name" value="EP450I"/>
</dbReference>
<dbReference type="PANTHER" id="PTHR24302:SF15">
    <property type="entry name" value="FATTY-ACID PEROXYGENASE"/>
    <property type="match status" value="1"/>
</dbReference>
<dbReference type="InterPro" id="IPR002401">
    <property type="entry name" value="Cyt_P450_E_grp-I"/>
</dbReference>
<dbReference type="GO" id="GO:0016705">
    <property type="term" value="F:oxidoreductase activity, acting on paired donors, with incorporation or reduction of molecular oxygen"/>
    <property type="evidence" value="ECO:0007669"/>
    <property type="project" value="InterPro"/>
</dbReference>
<keyword evidence="4 9" id="KW-0560">Oxidoreductase</keyword>
<feature type="binding site" description="axial binding residue" evidence="8">
    <location>
        <position position="475"/>
    </location>
    <ligand>
        <name>heme</name>
        <dbReference type="ChEBI" id="CHEBI:30413"/>
    </ligand>
    <ligandPart>
        <name>Fe</name>
        <dbReference type="ChEBI" id="CHEBI:18248"/>
    </ligandPart>
</feature>
<evidence type="ECO:0000256" key="4">
    <source>
        <dbReference type="ARBA" id="ARBA00023002"/>
    </source>
</evidence>
<comment type="cofactor">
    <cofactor evidence="8">
        <name>heme</name>
        <dbReference type="ChEBI" id="CHEBI:30413"/>
    </cofactor>
</comment>
<keyword evidence="5 8" id="KW-0408">Iron</keyword>
<sequence>MNILLRSRKWNRSLNYWKDRNISGPKPVPYFGNTLSHFLKPRPYVELEWYNTYGRLYGVHEMGAPVLVVADPVLIKQILVKDFHKWRNNNSKDSTQLFPKHLGNARDDHWKRFRHVLSPGFTLGKLKRMYPLIDECCQEVMRALDRKLSVSSGQTVDVQLKPLMTDYTMDVIASTAFATKTHTHSHPNNPFVANVNKFFVFNRFKTLSAMILPTFVTHSRVWKAVVGGGGQTPIMFFTQIVKRLLSERKKSGKIYNDLLQLLIDSERVDINDQTVSADIKASTDAAEAHRVMKGIGNDLAADEQVLSDQLFDKTLTEEEIINQCVGLLIAGVESTALTLSLCTYELALNPDIQNLLVAEIKEAFNENTADIDYETLWRLPLLDAVVSETVRKYPQGIFLRREASETVVLSTGRSDGSTVTIEKGMFVSIPVYGIHHDPDNYPDPLVFKPDRFLSKNSHHIKPYTYLPFGAGPRNCIAMRLALFEVKLLVAKMIQQFRFYAVADTPIPPVFEFGFDLLNARSLVVGVAKR</sequence>
<name>A0A7R9KMB8_9ACAR</name>
<evidence type="ECO:0000256" key="9">
    <source>
        <dbReference type="RuleBase" id="RU000461"/>
    </source>
</evidence>
<comment type="similarity">
    <text evidence="1 9">Belongs to the cytochrome P450 family.</text>
</comment>
<dbReference type="SUPFAM" id="SSF48264">
    <property type="entry name" value="Cytochrome P450"/>
    <property type="match status" value="1"/>
</dbReference>
<dbReference type="EMBL" id="OC857670">
    <property type="protein sequence ID" value="CAD7625478.1"/>
    <property type="molecule type" value="Genomic_DNA"/>
</dbReference>
<dbReference type="Gene3D" id="1.10.630.10">
    <property type="entry name" value="Cytochrome P450"/>
    <property type="match status" value="1"/>
</dbReference>
<accession>A0A7R9KMB8</accession>
<dbReference type="InterPro" id="IPR050705">
    <property type="entry name" value="Cytochrome_P450_3A"/>
</dbReference>
<keyword evidence="11" id="KW-1185">Reference proteome</keyword>
<dbReference type="Proteomes" id="UP000759131">
    <property type="component" value="Unassembled WGS sequence"/>
</dbReference>
<keyword evidence="6 9" id="KW-0503">Monooxygenase</keyword>
<proteinExistence type="inferred from homology"/>
<comment type="function">
    <text evidence="7">Cytochromes P450 are a group of heme-thiolate monooxygenases. They oxidize a variety of structurally unrelated compounds, including steroids, fatty acids, and xenobiotics.</text>
</comment>
<evidence type="ECO:0000256" key="3">
    <source>
        <dbReference type="ARBA" id="ARBA00022723"/>
    </source>
</evidence>
<evidence type="ECO:0000256" key="6">
    <source>
        <dbReference type="ARBA" id="ARBA00023033"/>
    </source>
</evidence>
<evidence type="ECO:0008006" key="12">
    <source>
        <dbReference type="Google" id="ProtNLM"/>
    </source>
</evidence>
<evidence type="ECO:0000313" key="10">
    <source>
        <dbReference type="EMBL" id="CAD7625478.1"/>
    </source>
</evidence>
<dbReference type="AlphaFoldDB" id="A0A7R9KMB8"/>
<dbReference type="GO" id="GO:0008395">
    <property type="term" value="F:steroid hydroxylase activity"/>
    <property type="evidence" value="ECO:0007669"/>
    <property type="project" value="TreeGrafter"/>
</dbReference>
<dbReference type="InterPro" id="IPR001128">
    <property type="entry name" value="Cyt_P450"/>
</dbReference>
<dbReference type="CDD" id="cd11055">
    <property type="entry name" value="CYP3A-like"/>
    <property type="match status" value="1"/>
</dbReference>
<gene>
    <name evidence="10" type="ORF">OSB1V03_LOCUS5912</name>
</gene>
<organism evidence="10">
    <name type="scientific">Medioppia subpectinata</name>
    <dbReference type="NCBI Taxonomy" id="1979941"/>
    <lineage>
        <taxon>Eukaryota</taxon>
        <taxon>Metazoa</taxon>
        <taxon>Ecdysozoa</taxon>
        <taxon>Arthropoda</taxon>
        <taxon>Chelicerata</taxon>
        <taxon>Arachnida</taxon>
        <taxon>Acari</taxon>
        <taxon>Acariformes</taxon>
        <taxon>Sarcoptiformes</taxon>
        <taxon>Oribatida</taxon>
        <taxon>Brachypylina</taxon>
        <taxon>Oppioidea</taxon>
        <taxon>Oppiidae</taxon>
        <taxon>Medioppia</taxon>
    </lineage>
</organism>
<dbReference type="PANTHER" id="PTHR24302">
    <property type="entry name" value="CYTOCHROME P450 FAMILY 3"/>
    <property type="match status" value="1"/>
</dbReference>
<keyword evidence="2 8" id="KW-0349">Heme</keyword>
<dbReference type="GO" id="GO:0005506">
    <property type="term" value="F:iron ion binding"/>
    <property type="evidence" value="ECO:0007669"/>
    <property type="project" value="InterPro"/>
</dbReference>
<dbReference type="InterPro" id="IPR017972">
    <property type="entry name" value="Cyt_P450_CS"/>
</dbReference>
<evidence type="ECO:0000313" key="11">
    <source>
        <dbReference type="Proteomes" id="UP000759131"/>
    </source>
</evidence>
<dbReference type="EMBL" id="CAJPIZ010003095">
    <property type="protein sequence ID" value="CAG2105908.1"/>
    <property type="molecule type" value="Genomic_DNA"/>
</dbReference>
<evidence type="ECO:0000256" key="1">
    <source>
        <dbReference type="ARBA" id="ARBA00010617"/>
    </source>
</evidence>
<evidence type="ECO:0000256" key="2">
    <source>
        <dbReference type="ARBA" id="ARBA00022617"/>
    </source>
</evidence>
<evidence type="ECO:0000256" key="8">
    <source>
        <dbReference type="PIRSR" id="PIRSR602401-1"/>
    </source>
</evidence>
<protein>
    <recommendedName>
        <fullName evidence="12">Cytochrome P450</fullName>
    </recommendedName>
</protein>
<keyword evidence="3 8" id="KW-0479">Metal-binding</keyword>
<reference evidence="10" key="1">
    <citation type="submission" date="2020-11" db="EMBL/GenBank/DDBJ databases">
        <authorList>
            <person name="Tran Van P."/>
        </authorList>
    </citation>
    <scope>NUCLEOTIDE SEQUENCE</scope>
</reference>
<evidence type="ECO:0000256" key="5">
    <source>
        <dbReference type="ARBA" id="ARBA00023004"/>
    </source>
</evidence>
<dbReference type="InterPro" id="IPR036396">
    <property type="entry name" value="Cyt_P450_sf"/>
</dbReference>
<evidence type="ECO:0000256" key="7">
    <source>
        <dbReference type="ARBA" id="ARBA00043906"/>
    </source>
</evidence>
<dbReference type="GO" id="GO:0020037">
    <property type="term" value="F:heme binding"/>
    <property type="evidence" value="ECO:0007669"/>
    <property type="project" value="InterPro"/>
</dbReference>
<dbReference type="PROSITE" id="PS00086">
    <property type="entry name" value="CYTOCHROME_P450"/>
    <property type="match status" value="1"/>
</dbReference>
<dbReference type="PRINTS" id="PR00385">
    <property type="entry name" value="P450"/>
</dbReference>
<dbReference type="Pfam" id="PF00067">
    <property type="entry name" value="p450"/>
    <property type="match status" value="2"/>
</dbReference>
<dbReference type="OrthoDB" id="6428965at2759"/>